<accession>A0A428DSF8</accession>
<feature type="signal peptide" evidence="1">
    <location>
        <begin position="1"/>
        <end position="41"/>
    </location>
</feature>
<evidence type="ECO:0000313" key="2">
    <source>
        <dbReference type="EMBL" id="RSI98756.1"/>
    </source>
</evidence>
<feature type="chain" id="PRO_5019499497" evidence="1">
    <location>
        <begin position="42"/>
        <end position="231"/>
    </location>
</feature>
<keyword evidence="1" id="KW-0732">Signal</keyword>
<protein>
    <submittedName>
        <fullName evidence="2">Uncharacterized protein</fullName>
    </submittedName>
</protein>
<proteinExistence type="predicted"/>
<reference evidence="2 3" key="1">
    <citation type="submission" date="2018-11" db="EMBL/GenBank/DDBJ databases">
        <title>Species Designations Belie Phenotypic and Genotypic Heterogeneity in Oral Streptococci.</title>
        <authorList>
            <person name="Velsko I."/>
        </authorList>
    </citation>
    <scope>NUCLEOTIDE SEQUENCE [LARGE SCALE GENOMIC DNA]</scope>
    <source>
        <strain evidence="2 3">BCC49</strain>
    </source>
</reference>
<dbReference type="AlphaFoldDB" id="A0A428DSF8"/>
<organism evidence="2 3">
    <name type="scientific">Streptococcus mitis</name>
    <dbReference type="NCBI Taxonomy" id="28037"/>
    <lineage>
        <taxon>Bacteria</taxon>
        <taxon>Bacillati</taxon>
        <taxon>Bacillota</taxon>
        <taxon>Bacilli</taxon>
        <taxon>Lactobacillales</taxon>
        <taxon>Streptococcaceae</taxon>
        <taxon>Streptococcus</taxon>
        <taxon>Streptococcus mitis group</taxon>
    </lineage>
</organism>
<comment type="caution">
    <text evidence="2">The sequence shown here is derived from an EMBL/GenBank/DDBJ whole genome shotgun (WGS) entry which is preliminary data.</text>
</comment>
<evidence type="ECO:0000256" key="1">
    <source>
        <dbReference type="SAM" id="SignalP"/>
    </source>
</evidence>
<sequence length="231" mass="25946">MSKMFKCMCLLVMSKMFKCMCLLVMSVFCMSSISPSLVVFADDSLSANSKVVSGEAQFENGSSVRFGDTQVNILSDEVLEVVNPDGSADTIERRADGVYINGAFYTAYQKNEIDLNISFRSYDPNVWNYVNTIHGNKQVNTFAHFMIDSGITAMFGFIGSMVGGPWGGIIGGAYVGMQAYESYLESQSPYPYYITSTYIHVAQRKWKFITEYYRNSDYTGYVKTETSYVNF</sequence>
<dbReference type="Proteomes" id="UP000280535">
    <property type="component" value="Unassembled WGS sequence"/>
</dbReference>
<name>A0A428DSF8_STRMT</name>
<dbReference type="EMBL" id="RJOA01000008">
    <property type="protein sequence ID" value="RSI98756.1"/>
    <property type="molecule type" value="Genomic_DNA"/>
</dbReference>
<evidence type="ECO:0000313" key="3">
    <source>
        <dbReference type="Proteomes" id="UP000280535"/>
    </source>
</evidence>
<gene>
    <name evidence="2" type="ORF">D8843_04875</name>
</gene>